<dbReference type="InterPro" id="IPR046947">
    <property type="entry name" value="LytR-like"/>
</dbReference>
<dbReference type="SUPFAM" id="SSF52172">
    <property type="entry name" value="CheY-like"/>
    <property type="match status" value="1"/>
</dbReference>
<protein>
    <submittedName>
        <fullName evidence="4">Response regulator</fullName>
    </submittedName>
</protein>
<accession>A0A845G350</accession>
<evidence type="ECO:0000256" key="1">
    <source>
        <dbReference type="PROSITE-ProRule" id="PRU00169"/>
    </source>
</evidence>
<organism evidence="4 5">
    <name type="scientific">Duganella vulcania</name>
    <dbReference type="NCBI Taxonomy" id="2692166"/>
    <lineage>
        <taxon>Bacteria</taxon>
        <taxon>Pseudomonadati</taxon>
        <taxon>Pseudomonadota</taxon>
        <taxon>Betaproteobacteria</taxon>
        <taxon>Burkholderiales</taxon>
        <taxon>Oxalobacteraceae</taxon>
        <taxon>Telluria group</taxon>
        <taxon>Duganella</taxon>
    </lineage>
</organism>
<feature type="domain" description="Response regulatory" evidence="2">
    <location>
        <begin position="2"/>
        <end position="116"/>
    </location>
</feature>
<dbReference type="InterPro" id="IPR011006">
    <property type="entry name" value="CheY-like_superfamily"/>
</dbReference>
<feature type="modified residue" description="4-aspartylphosphate" evidence="1">
    <location>
        <position position="53"/>
    </location>
</feature>
<dbReference type="PANTHER" id="PTHR37299">
    <property type="entry name" value="TRANSCRIPTIONAL REGULATOR-RELATED"/>
    <property type="match status" value="1"/>
</dbReference>
<comment type="caution">
    <text evidence="4">The sequence shown here is derived from an EMBL/GenBank/DDBJ whole genome shotgun (WGS) entry which is preliminary data.</text>
</comment>
<name>A0A845G350_9BURK</name>
<evidence type="ECO:0000313" key="5">
    <source>
        <dbReference type="Proteomes" id="UP000470302"/>
    </source>
</evidence>
<dbReference type="SMART" id="SM00850">
    <property type="entry name" value="LytTR"/>
    <property type="match status" value="1"/>
</dbReference>
<dbReference type="Proteomes" id="UP000470302">
    <property type="component" value="Unassembled WGS sequence"/>
</dbReference>
<dbReference type="InterPro" id="IPR001789">
    <property type="entry name" value="Sig_transdc_resp-reg_receiver"/>
</dbReference>
<dbReference type="Gene3D" id="3.40.50.2300">
    <property type="match status" value="1"/>
</dbReference>
<evidence type="ECO:0000259" key="3">
    <source>
        <dbReference type="PROSITE" id="PS50930"/>
    </source>
</evidence>
<dbReference type="RefSeq" id="WP_161096999.1">
    <property type="nucleotide sequence ID" value="NZ_WWCW01000033.1"/>
</dbReference>
<dbReference type="Pfam" id="PF04397">
    <property type="entry name" value="LytTR"/>
    <property type="match status" value="1"/>
</dbReference>
<evidence type="ECO:0000259" key="2">
    <source>
        <dbReference type="PROSITE" id="PS50110"/>
    </source>
</evidence>
<dbReference type="AlphaFoldDB" id="A0A845G350"/>
<proteinExistence type="predicted"/>
<feature type="domain" description="HTH LytTR-type" evidence="3">
    <location>
        <begin position="160"/>
        <end position="264"/>
    </location>
</feature>
<sequence length="265" mass="29299">MRVLLVDDEEPGRINLRYALARHPQWQVVGECASAAAARELLARQEVELVFLDVQMPKESGIELARSLSALAEPPLIVFVTAFNLYAIEAFEVHAMDYLLKPFDDARLAQTLERAAAMLAQRQLAGFAPALRAYVAAQSPAAALEIVAPGAKPPDYWQQVSVRSVGRIECIRLEDVQWLEADGNYVKLHLEKRCVLYRIPLSRLEEHLDPARFVRVHRRAIVAAGQFAALSVVGDGSYLLTLRCGGTVAVSERYVEAARVRLAAA</sequence>
<dbReference type="SMART" id="SM00448">
    <property type="entry name" value="REC"/>
    <property type="match status" value="1"/>
</dbReference>
<dbReference type="Pfam" id="PF00072">
    <property type="entry name" value="Response_reg"/>
    <property type="match status" value="1"/>
</dbReference>
<keyword evidence="1" id="KW-0597">Phosphoprotein</keyword>
<reference evidence="4 5" key="1">
    <citation type="submission" date="2020-01" db="EMBL/GenBank/DDBJ databases">
        <title>Novel species isolated from a subtropical stream in China.</title>
        <authorList>
            <person name="Lu H."/>
        </authorList>
    </citation>
    <scope>NUCLEOTIDE SEQUENCE [LARGE SCALE GENOMIC DNA]</scope>
    <source>
        <strain evidence="4 5">FT82W</strain>
    </source>
</reference>
<dbReference type="GO" id="GO:0003677">
    <property type="term" value="F:DNA binding"/>
    <property type="evidence" value="ECO:0007669"/>
    <property type="project" value="InterPro"/>
</dbReference>
<dbReference type="PROSITE" id="PS50930">
    <property type="entry name" value="HTH_LYTTR"/>
    <property type="match status" value="1"/>
</dbReference>
<dbReference type="PANTHER" id="PTHR37299:SF1">
    <property type="entry name" value="STAGE 0 SPORULATION PROTEIN A HOMOLOG"/>
    <property type="match status" value="1"/>
</dbReference>
<evidence type="ECO:0000313" key="4">
    <source>
        <dbReference type="EMBL" id="MYM87902.1"/>
    </source>
</evidence>
<dbReference type="Gene3D" id="2.40.50.1020">
    <property type="entry name" value="LytTr DNA-binding domain"/>
    <property type="match status" value="1"/>
</dbReference>
<dbReference type="PROSITE" id="PS50110">
    <property type="entry name" value="RESPONSE_REGULATORY"/>
    <property type="match status" value="1"/>
</dbReference>
<dbReference type="GO" id="GO:0000156">
    <property type="term" value="F:phosphorelay response regulator activity"/>
    <property type="evidence" value="ECO:0007669"/>
    <property type="project" value="InterPro"/>
</dbReference>
<dbReference type="InterPro" id="IPR007492">
    <property type="entry name" value="LytTR_DNA-bd_dom"/>
</dbReference>
<dbReference type="EMBL" id="WWCW01000033">
    <property type="protein sequence ID" value="MYM87902.1"/>
    <property type="molecule type" value="Genomic_DNA"/>
</dbReference>
<gene>
    <name evidence="4" type="ORF">GTP91_12015</name>
</gene>